<dbReference type="EMBL" id="JACEIK010002991">
    <property type="protein sequence ID" value="MCD9639816.1"/>
    <property type="molecule type" value="Genomic_DNA"/>
</dbReference>
<protein>
    <submittedName>
        <fullName evidence="1">Uncharacterized protein</fullName>
    </submittedName>
</protein>
<gene>
    <name evidence="1" type="ORF">HAX54_024559</name>
</gene>
<sequence>MSIQILLVTTELIDDNYAGVDLVIKVSHCIVHGGVCAGCQSCLEGNWGRNTYTFTNYENDSPECGILSGSTIVEIYDDDKMPAVYRRTRNRCPGKAQQMPFVPGSGLSDFGSVSVKRVKGKSPMMPSIIVPMDYGLIQAFSGFVD</sequence>
<evidence type="ECO:0000313" key="1">
    <source>
        <dbReference type="EMBL" id="MCD9639816.1"/>
    </source>
</evidence>
<dbReference type="Proteomes" id="UP000823775">
    <property type="component" value="Unassembled WGS sequence"/>
</dbReference>
<comment type="caution">
    <text evidence="1">The sequence shown here is derived from an EMBL/GenBank/DDBJ whole genome shotgun (WGS) entry which is preliminary data.</text>
</comment>
<organism evidence="1 2">
    <name type="scientific">Datura stramonium</name>
    <name type="common">Jimsonweed</name>
    <name type="synonym">Common thornapple</name>
    <dbReference type="NCBI Taxonomy" id="4076"/>
    <lineage>
        <taxon>Eukaryota</taxon>
        <taxon>Viridiplantae</taxon>
        <taxon>Streptophyta</taxon>
        <taxon>Embryophyta</taxon>
        <taxon>Tracheophyta</taxon>
        <taxon>Spermatophyta</taxon>
        <taxon>Magnoliopsida</taxon>
        <taxon>eudicotyledons</taxon>
        <taxon>Gunneridae</taxon>
        <taxon>Pentapetalae</taxon>
        <taxon>asterids</taxon>
        <taxon>lamiids</taxon>
        <taxon>Solanales</taxon>
        <taxon>Solanaceae</taxon>
        <taxon>Solanoideae</taxon>
        <taxon>Datureae</taxon>
        <taxon>Datura</taxon>
    </lineage>
</organism>
<proteinExistence type="predicted"/>
<evidence type="ECO:0000313" key="2">
    <source>
        <dbReference type="Proteomes" id="UP000823775"/>
    </source>
</evidence>
<name>A0ABS8UZY7_DATST</name>
<accession>A0ABS8UZY7</accession>
<keyword evidence="2" id="KW-1185">Reference proteome</keyword>
<reference evidence="1 2" key="1">
    <citation type="journal article" date="2021" name="BMC Genomics">
        <title>Datura genome reveals duplications of psychoactive alkaloid biosynthetic genes and high mutation rate following tissue culture.</title>
        <authorList>
            <person name="Rajewski A."/>
            <person name="Carter-House D."/>
            <person name="Stajich J."/>
            <person name="Litt A."/>
        </authorList>
    </citation>
    <scope>NUCLEOTIDE SEQUENCE [LARGE SCALE GENOMIC DNA]</scope>
    <source>
        <strain evidence="1">AR-01</strain>
    </source>
</reference>